<accession>A0A9P5REB5</accession>
<name>A0A9P5REB5_9FUNG</name>
<reference evidence="1" key="1">
    <citation type="journal article" date="2020" name="Fungal Divers.">
        <title>Resolving the Mortierellaceae phylogeny through synthesis of multi-gene phylogenetics and phylogenomics.</title>
        <authorList>
            <person name="Vandepol N."/>
            <person name="Liber J."/>
            <person name="Desiro A."/>
            <person name="Na H."/>
            <person name="Kennedy M."/>
            <person name="Barry K."/>
            <person name="Grigoriev I.V."/>
            <person name="Miller A.N."/>
            <person name="O'Donnell K."/>
            <person name="Stajich J.E."/>
            <person name="Bonito G."/>
        </authorList>
    </citation>
    <scope>NUCLEOTIDE SEQUENCE</scope>
    <source>
        <strain evidence="1">NRRL 6426</strain>
    </source>
</reference>
<proteinExistence type="predicted"/>
<gene>
    <name evidence="1" type="ORF">BG015_004329</name>
</gene>
<feature type="non-terminal residue" evidence="1">
    <location>
        <position position="60"/>
    </location>
</feature>
<dbReference type="OrthoDB" id="2434002at2759"/>
<keyword evidence="2" id="KW-1185">Reference proteome</keyword>
<protein>
    <submittedName>
        <fullName evidence="1">Uncharacterized protein</fullName>
    </submittedName>
</protein>
<sequence length="60" mass="6856">MDETQSFRISDTTDVKNIDVDIVNGQYVIFWEDIEQVFPKVGYICNGSSVVKLVRDSNRA</sequence>
<dbReference type="AlphaFoldDB" id="A0A9P5REB5"/>
<dbReference type="Proteomes" id="UP000748756">
    <property type="component" value="Unassembled WGS sequence"/>
</dbReference>
<evidence type="ECO:0000313" key="2">
    <source>
        <dbReference type="Proteomes" id="UP000748756"/>
    </source>
</evidence>
<evidence type="ECO:0000313" key="1">
    <source>
        <dbReference type="EMBL" id="KAF9128500.1"/>
    </source>
</evidence>
<organism evidence="1 2">
    <name type="scientific">Linnemannia schmuckeri</name>
    <dbReference type="NCBI Taxonomy" id="64567"/>
    <lineage>
        <taxon>Eukaryota</taxon>
        <taxon>Fungi</taxon>
        <taxon>Fungi incertae sedis</taxon>
        <taxon>Mucoromycota</taxon>
        <taxon>Mortierellomycotina</taxon>
        <taxon>Mortierellomycetes</taxon>
        <taxon>Mortierellales</taxon>
        <taxon>Mortierellaceae</taxon>
        <taxon>Linnemannia</taxon>
    </lineage>
</organism>
<dbReference type="EMBL" id="JAAAUQ010002055">
    <property type="protein sequence ID" value="KAF9128500.1"/>
    <property type="molecule type" value="Genomic_DNA"/>
</dbReference>
<comment type="caution">
    <text evidence="1">The sequence shown here is derived from an EMBL/GenBank/DDBJ whole genome shotgun (WGS) entry which is preliminary data.</text>
</comment>